<organism evidence="12 13">
    <name type="scientific">Lentzea tibetensis</name>
    <dbReference type="NCBI Taxonomy" id="2591470"/>
    <lineage>
        <taxon>Bacteria</taxon>
        <taxon>Bacillati</taxon>
        <taxon>Actinomycetota</taxon>
        <taxon>Actinomycetes</taxon>
        <taxon>Pseudonocardiales</taxon>
        <taxon>Pseudonocardiaceae</taxon>
        <taxon>Lentzea</taxon>
    </lineage>
</organism>
<feature type="domain" description="Vitamin K epoxide reductase" evidence="11">
    <location>
        <begin position="2"/>
        <end position="141"/>
    </location>
</feature>
<evidence type="ECO:0000256" key="10">
    <source>
        <dbReference type="SAM" id="Phobius"/>
    </source>
</evidence>
<evidence type="ECO:0000259" key="11">
    <source>
        <dbReference type="SMART" id="SM00756"/>
    </source>
</evidence>
<name>A0A563ESJ1_9PSEU</name>
<dbReference type="OrthoDB" id="9783799at2"/>
<dbReference type="Pfam" id="PF07884">
    <property type="entry name" value="VKOR"/>
    <property type="match status" value="1"/>
</dbReference>
<dbReference type="InterPro" id="IPR041714">
    <property type="entry name" value="VKOR_Actinobacteria"/>
</dbReference>
<evidence type="ECO:0000256" key="5">
    <source>
        <dbReference type="ARBA" id="ARBA00022989"/>
    </source>
</evidence>
<evidence type="ECO:0000256" key="3">
    <source>
        <dbReference type="ARBA" id="ARBA00022692"/>
    </source>
</evidence>
<keyword evidence="13" id="KW-1185">Reference proteome</keyword>
<dbReference type="CDD" id="cd12922">
    <property type="entry name" value="VKOR_5"/>
    <property type="match status" value="1"/>
</dbReference>
<evidence type="ECO:0000256" key="9">
    <source>
        <dbReference type="ARBA" id="ARBA00023284"/>
    </source>
</evidence>
<evidence type="ECO:0000313" key="13">
    <source>
        <dbReference type="Proteomes" id="UP000316639"/>
    </source>
</evidence>
<evidence type="ECO:0000256" key="4">
    <source>
        <dbReference type="ARBA" id="ARBA00022719"/>
    </source>
</evidence>
<dbReference type="InterPro" id="IPR012932">
    <property type="entry name" value="VKOR"/>
</dbReference>
<evidence type="ECO:0000256" key="7">
    <source>
        <dbReference type="ARBA" id="ARBA00023136"/>
    </source>
</evidence>
<comment type="caution">
    <text evidence="12">The sequence shown here is derived from an EMBL/GenBank/DDBJ whole genome shotgun (WGS) entry which is preliminary data.</text>
</comment>
<dbReference type="GO" id="GO:0016491">
    <property type="term" value="F:oxidoreductase activity"/>
    <property type="evidence" value="ECO:0007669"/>
    <property type="project" value="UniProtKB-KW"/>
</dbReference>
<keyword evidence="8" id="KW-1015">Disulfide bond</keyword>
<protein>
    <submittedName>
        <fullName evidence="12">Vitamin K epoxide reductase family protein</fullName>
    </submittedName>
</protein>
<feature type="transmembrane region" description="Helical" evidence="10">
    <location>
        <begin position="89"/>
        <end position="109"/>
    </location>
</feature>
<evidence type="ECO:0000313" key="12">
    <source>
        <dbReference type="EMBL" id="TWP50667.1"/>
    </source>
</evidence>
<dbReference type="AlphaFoldDB" id="A0A563ESJ1"/>
<gene>
    <name evidence="12" type="ORF">FKR81_18820</name>
</gene>
<sequence>MIVRWVLTIGGLLGLAAASALTIEKIAVLKDPGHVPSCSIDPILSCGSVMRTAQAEGFGFPNPLLGIAGFAVVTTVGVVLLAGAVLPRWFWLGLQGGVTLGVVFVHWLIYQSLYVIGALCPYCMVVWVVTIPVFWYTTLHVTRWPLLVKYHGVFLTLWFVVIGLAVLQAFWSYWIS</sequence>
<dbReference type="SMART" id="SM00756">
    <property type="entry name" value="VKc"/>
    <property type="match status" value="1"/>
</dbReference>
<comment type="similarity">
    <text evidence="2">Belongs to the VKOR family.</text>
</comment>
<dbReference type="GO" id="GO:0016020">
    <property type="term" value="C:membrane"/>
    <property type="evidence" value="ECO:0007669"/>
    <property type="project" value="UniProtKB-SubCell"/>
</dbReference>
<dbReference type="InterPro" id="IPR038354">
    <property type="entry name" value="VKOR_sf"/>
</dbReference>
<evidence type="ECO:0000256" key="6">
    <source>
        <dbReference type="ARBA" id="ARBA00023002"/>
    </source>
</evidence>
<keyword evidence="7 10" id="KW-0472">Membrane</keyword>
<dbReference type="Proteomes" id="UP000316639">
    <property type="component" value="Unassembled WGS sequence"/>
</dbReference>
<dbReference type="RefSeq" id="WP_146353387.1">
    <property type="nucleotide sequence ID" value="NZ_VOBR01000011.1"/>
</dbReference>
<keyword evidence="9" id="KW-0676">Redox-active center</keyword>
<accession>A0A563ESJ1</accession>
<dbReference type="GO" id="GO:0048038">
    <property type="term" value="F:quinone binding"/>
    <property type="evidence" value="ECO:0007669"/>
    <property type="project" value="UniProtKB-KW"/>
</dbReference>
<evidence type="ECO:0000256" key="8">
    <source>
        <dbReference type="ARBA" id="ARBA00023157"/>
    </source>
</evidence>
<dbReference type="Gene3D" id="1.20.1440.130">
    <property type="entry name" value="VKOR domain"/>
    <property type="match status" value="1"/>
</dbReference>
<keyword evidence="4" id="KW-0874">Quinone</keyword>
<comment type="subcellular location">
    <subcellularLocation>
        <location evidence="1">Membrane</location>
        <topology evidence="1">Multi-pass membrane protein</topology>
    </subcellularLocation>
</comment>
<evidence type="ECO:0000256" key="1">
    <source>
        <dbReference type="ARBA" id="ARBA00004141"/>
    </source>
</evidence>
<keyword evidence="3 10" id="KW-0812">Transmembrane</keyword>
<keyword evidence="5 10" id="KW-1133">Transmembrane helix</keyword>
<dbReference type="EMBL" id="VOBR01000011">
    <property type="protein sequence ID" value="TWP50667.1"/>
    <property type="molecule type" value="Genomic_DNA"/>
</dbReference>
<reference evidence="12 13" key="1">
    <citation type="submission" date="2019-07" db="EMBL/GenBank/DDBJ databases">
        <title>Lentzea xizangensis sp. nov., isolated from Qinghai-Tibetan Plateau Soils.</title>
        <authorList>
            <person name="Huang J."/>
        </authorList>
    </citation>
    <scope>NUCLEOTIDE SEQUENCE [LARGE SCALE GENOMIC DNA]</scope>
    <source>
        <strain evidence="12 13">FXJ1.1311</strain>
    </source>
</reference>
<evidence type="ECO:0000256" key="2">
    <source>
        <dbReference type="ARBA" id="ARBA00006214"/>
    </source>
</evidence>
<feature type="transmembrane region" description="Helical" evidence="10">
    <location>
        <begin position="64"/>
        <end position="82"/>
    </location>
</feature>
<proteinExistence type="inferred from homology"/>
<feature type="transmembrane region" description="Helical" evidence="10">
    <location>
        <begin position="115"/>
        <end position="138"/>
    </location>
</feature>
<keyword evidence="6" id="KW-0560">Oxidoreductase</keyword>
<feature type="transmembrane region" description="Helical" evidence="10">
    <location>
        <begin position="150"/>
        <end position="174"/>
    </location>
</feature>